<evidence type="ECO:0000313" key="2">
    <source>
        <dbReference type="Proteomes" id="UP000662782"/>
    </source>
</evidence>
<reference evidence="1 2" key="1">
    <citation type="submission" date="2020-07" db="EMBL/GenBank/DDBJ databases">
        <title>Complete genome sequence of Klebsiella pneumoniae phage Miami.</title>
        <authorList>
            <person name="Mora D.A."/>
            <person name="Lessor L."/>
            <person name="Gill J."/>
            <person name="Liu M."/>
        </authorList>
    </citation>
    <scope>NUCLEOTIDE SEQUENCE [LARGE SCALE GENOMIC DNA]</scope>
</reference>
<organism evidence="1 2">
    <name type="scientific">Klebsiella phage Miami</name>
    <dbReference type="NCBI Taxonomy" id="2767581"/>
    <lineage>
        <taxon>Viruses</taxon>
        <taxon>Duplodnaviria</taxon>
        <taxon>Heunggongvirae</taxon>
        <taxon>Uroviricota</taxon>
        <taxon>Caudoviricetes</taxon>
        <taxon>Chimalliviridae</taxon>
        <taxon>Miamivirus</taxon>
        <taxon>Miamivirus miami</taxon>
    </lineage>
</organism>
<accession>A0A873WD72</accession>
<evidence type="ECO:0000313" key="1">
    <source>
        <dbReference type="EMBL" id="QPB09330.1"/>
    </source>
</evidence>
<dbReference type="EMBL" id="MT701590">
    <property type="protein sequence ID" value="QPB09330.1"/>
    <property type="molecule type" value="Genomic_DNA"/>
</dbReference>
<dbReference type="Proteomes" id="UP000662782">
    <property type="component" value="Segment"/>
</dbReference>
<name>A0A873WD72_9CAUD</name>
<protein>
    <submittedName>
        <fullName evidence="1">Uncharacterized protein</fullName>
    </submittedName>
</protein>
<keyword evidence="2" id="KW-1185">Reference proteome</keyword>
<proteinExistence type="predicted"/>
<sequence length="53" mass="5565">MDDTIKEAVAIANLFELVKATTGKVGLEYMAPIDDSRADEIISGAINAAVKGQ</sequence>
<gene>
    <name evidence="1" type="ORF">CPT_Miami_235</name>
</gene>